<dbReference type="EMBL" id="PIPO01000006">
    <property type="protein sequence ID" value="RUO30276.1"/>
    <property type="molecule type" value="Genomic_DNA"/>
</dbReference>
<comment type="caution">
    <text evidence="6">The sequence shown here is derived from an EMBL/GenBank/DDBJ whole genome shotgun (WGS) entry which is preliminary data.</text>
</comment>
<comment type="similarity">
    <text evidence="3">Belongs to the class I-like SAM-binding methyltransferase superfamily. Cx-SAM synthase family.</text>
</comment>
<evidence type="ECO:0000313" key="7">
    <source>
        <dbReference type="Proteomes" id="UP000287823"/>
    </source>
</evidence>
<accession>A0A432WCZ2</accession>
<dbReference type="PIRSF" id="PIRSF006325">
    <property type="entry name" value="MeTrfase_bac"/>
    <property type="match status" value="1"/>
</dbReference>
<dbReference type="Pfam" id="PF08242">
    <property type="entry name" value="Methyltransf_12"/>
    <property type="match status" value="1"/>
</dbReference>
<organism evidence="6 7">
    <name type="scientific">Aliidiomarina soli</name>
    <dbReference type="NCBI Taxonomy" id="1928574"/>
    <lineage>
        <taxon>Bacteria</taxon>
        <taxon>Pseudomonadati</taxon>
        <taxon>Pseudomonadota</taxon>
        <taxon>Gammaproteobacteria</taxon>
        <taxon>Alteromonadales</taxon>
        <taxon>Idiomarinaceae</taxon>
        <taxon>Aliidiomarina</taxon>
    </lineage>
</organism>
<evidence type="ECO:0000256" key="3">
    <source>
        <dbReference type="HAMAP-Rule" id="MF_01589"/>
    </source>
</evidence>
<feature type="binding site" evidence="3 4">
    <location>
        <position position="47"/>
    </location>
    <ligand>
        <name>S-adenosyl-L-methionine</name>
        <dbReference type="ChEBI" id="CHEBI:59789"/>
    </ligand>
</feature>
<evidence type="ECO:0000256" key="2">
    <source>
        <dbReference type="ARBA" id="ARBA00022691"/>
    </source>
</evidence>
<dbReference type="InterPro" id="IPR029063">
    <property type="entry name" value="SAM-dependent_MTases_sf"/>
</dbReference>
<dbReference type="Gene3D" id="3.40.50.150">
    <property type="entry name" value="Vaccinia Virus protein VP39"/>
    <property type="match status" value="1"/>
</dbReference>
<dbReference type="GO" id="GO:0002098">
    <property type="term" value="P:tRNA wobble uridine modification"/>
    <property type="evidence" value="ECO:0007669"/>
    <property type="project" value="InterPro"/>
</dbReference>
<dbReference type="InterPro" id="IPR005271">
    <property type="entry name" value="CmoA"/>
</dbReference>
<keyword evidence="1 3" id="KW-0808">Transferase</keyword>
<comment type="caution">
    <text evidence="3">Lacks conserved residue(s) required for the propagation of feature annotation.</text>
</comment>
<comment type="function">
    <text evidence="3">Catalyzes the conversion of S-adenosyl-L-methionine (SAM) to carboxy-S-adenosyl-L-methionine (Cx-SAM).</text>
</comment>
<dbReference type="GO" id="GO:0016743">
    <property type="term" value="F:carboxyl- or carbamoyltransferase activity"/>
    <property type="evidence" value="ECO:0007669"/>
    <property type="project" value="UniProtKB-UniRule"/>
</dbReference>
<proteinExistence type="inferred from homology"/>
<dbReference type="SUPFAM" id="SSF53335">
    <property type="entry name" value="S-adenosyl-L-methionine-dependent methyltransferases"/>
    <property type="match status" value="1"/>
</dbReference>
<gene>
    <name evidence="3 6" type="primary">cmoA</name>
    <name evidence="6" type="ORF">CWE14_12940</name>
</gene>
<dbReference type="CDD" id="cd02440">
    <property type="entry name" value="AdoMet_MTases"/>
    <property type="match status" value="1"/>
</dbReference>
<dbReference type="InterPro" id="IPR013217">
    <property type="entry name" value="Methyltransf_12"/>
</dbReference>
<feature type="binding site" evidence="3">
    <location>
        <position position="207"/>
    </location>
    <ligand>
        <name>S-adenosyl-L-methionine</name>
        <dbReference type="ChEBI" id="CHEBI:59789"/>
    </ligand>
</feature>
<comment type="catalytic activity">
    <reaction evidence="3">
        <text>prephenate + S-adenosyl-L-methionine = carboxy-S-adenosyl-L-methionine + 3-phenylpyruvate + H2O</text>
        <dbReference type="Rhea" id="RHEA:51692"/>
        <dbReference type="ChEBI" id="CHEBI:15377"/>
        <dbReference type="ChEBI" id="CHEBI:18005"/>
        <dbReference type="ChEBI" id="CHEBI:29934"/>
        <dbReference type="ChEBI" id="CHEBI:59789"/>
        <dbReference type="ChEBI" id="CHEBI:134278"/>
    </reaction>
</comment>
<dbReference type="RefSeq" id="WP_126799758.1">
    <property type="nucleotide sequence ID" value="NZ_PIPO01000006.1"/>
</dbReference>
<feature type="binding site" evidence="3 4">
    <location>
        <position position="140"/>
    </location>
    <ligand>
        <name>S-adenosyl-L-methionine</name>
        <dbReference type="ChEBI" id="CHEBI:59789"/>
    </ligand>
</feature>
<name>A0A432WCZ2_9GAMM</name>
<dbReference type="NCBIfam" id="TIGR00740">
    <property type="entry name" value="carboxy-S-adenosyl-L-methionine synthase CmoA"/>
    <property type="match status" value="1"/>
</dbReference>
<dbReference type="NCBIfam" id="NF011995">
    <property type="entry name" value="PRK15451.1"/>
    <property type="match status" value="1"/>
</dbReference>
<dbReference type="PANTHER" id="PTHR43861">
    <property type="entry name" value="TRANS-ACONITATE 2-METHYLTRANSFERASE-RELATED"/>
    <property type="match status" value="1"/>
</dbReference>
<sequence length="259" mass="29115">MTDTANKKVTNHDAIYAQPHAEIQDFSFDERVADVFPDMINRSVPGYATIVHGIGRLTARFAQPDTLLYDLGCSLGAATLAMKQNNPAANSLIVGIDSSTAMVERCRKHVNAFRGETPVEIRLGDILNQDYQPCSVVVLNFTLQFIEPALREALLSRLYQALTPGGVLILSEKVRDEDSRCNDLLIDLHHEFKRDNGYSELEISQKRAAIENVMQLNSLSEHLDRLQRVGFSHAQAWYRCYNFCSIFAIKPDSTKDTHD</sequence>
<dbReference type="Proteomes" id="UP000287823">
    <property type="component" value="Unassembled WGS sequence"/>
</dbReference>
<feature type="binding site" evidence="3 4">
    <location>
        <begin position="72"/>
        <end position="74"/>
    </location>
    <ligand>
        <name>S-adenosyl-L-methionine</name>
        <dbReference type="ChEBI" id="CHEBI:59789"/>
    </ligand>
</feature>
<feature type="binding site" evidence="3 4">
    <location>
        <begin position="125"/>
        <end position="126"/>
    </location>
    <ligand>
        <name>S-adenosyl-L-methionine</name>
        <dbReference type="ChEBI" id="CHEBI:59789"/>
    </ligand>
</feature>
<protein>
    <recommendedName>
        <fullName evidence="3">Carboxy-S-adenosyl-L-methionine synthase</fullName>
        <shortName evidence="3">Cx-SAM synthase</shortName>
        <ecNumber evidence="3">2.1.3.-</ecNumber>
    </recommendedName>
</protein>
<evidence type="ECO:0000259" key="5">
    <source>
        <dbReference type="Pfam" id="PF08242"/>
    </source>
</evidence>
<evidence type="ECO:0000256" key="1">
    <source>
        <dbReference type="ARBA" id="ARBA00022679"/>
    </source>
</evidence>
<keyword evidence="7" id="KW-1185">Reference proteome</keyword>
<dbReference type="AlphaFoldDB" id="A0A432WCZ2"/>
<dbReference type="HAMAP" id="MF_01589">
    <property type="entry name" value="Cx_SAM_synthase"/>
    <property type="match status" value="1"/>
</dbReference>
<dbReference type="GO" id="GO:1904047">
    <property type="term" value="F:S-adenosyl-L-methionine binding"/>
    <property type="evidence" value="ECO:0007669"/>
    <property type="project" value="UniProtKB-UniRule"/>
</dbReference>
<dbReference type="PANTHER" id="PTHR43861:SF2">
    <property type="entry name" value="CARBOXY-S-ADENOSYL-L-METHIONINE SYNTHASE"/>
    <property type="match status" value="1"/>
</dbReference>
<feature type="domain" description="Methyltransferase type 12" evidence="5">
    <location>
        <begin position="70"/>
        <end position="168"/>
    </location>
</feature>
<keyword evidence="2 3" id="KW-0949">S-adenosyl-L-methionine</keyword>
<reference evidence="6 7" key="1">
    <citation type="journal article" date="2011" name="Front. Microbiol.">
        <title>Genomic signatures of strain selection and enhancement in Bacillus atrophaeus var. globigii, a historical biowarfare simulant.</title>
        <authorList>
            <person name="Gibbons H.S."/>
            <person name="Broomall S.M."/>
            <person name="McNew L.A."/>
            <person name="Daligault H."/>
            <person name="Chapman C."/>
            <person name="Bruce D."/>
            <person name="Karavis M."/>
            <person name="Krepps M."/>
            <person name="McGregor P.A."/>
            <person name="Hong C."/>
            <person name="Park K.H."/>
            <person name="Akmal A."/>
            <person name="Feldman A."/>
            <person name="Lin J.S."/>
            <person name="Chang W.E."/>
            <person name="Higgs B.W."/>
            <person name="Demirev P."/>
            <person name="Lindquist J."/>
            <person name="Liem A."/>
            <person name="Fochler E."/>
            <person name="Read T.D."/>
            <person name="Tapia R."/>
            <person name="Johnson S."/>
            <person name="Bishop-Lilly K.A."/>
            <person name="Detter C."/>
            <person name="Han C."/>
            <person name="Sozhamannan S."/>
            <person name="Rosenzweig C.N."/>
            <person name="Skowronski E.W."/>
        </authorList>
    </citation>
    <scope>NUCLEOTIDE SEQUENCE [LARGE SCALE GENOMIC DNA]</scope>
    <source>
        <strain evidence="6 7">Y4G10-17</strain>
    </source>
</reference>
<evidence type="ECO:0000256" key="4">
    <source>
        <dbReference type="PIRSR" id="PIRSR006325-1"/>
    </source>
</evidence>
<comment type="subunit">
    <text evidence="3">Homodimer.</text>
</comment>
<evidence type="ECO:0000313" key="6">
    <source>
        <dbReference type="EMBL" id="RUO30276.1"/>
    </source>
</evidence>
<dbReference type="EC" id="2.1.3.-" evidence="3"/>